<dbReference type="Proteomes" id="UP001321786">
    <property type="component" value="Chromosome"/>
</dbReference>
<keyword evidence="5 10" id="KW-0479">Metal-binding</keyword>
<keyword evidence="4 11" id="KW-0812">Transmembrane</keyword>
<dbReference type="PROSITE" id="PS51379">
    <property type="entry name" value="4FE4S_FER_2"/>
    <property type="match status" value="1"/>
</dbReference>
<proteinExistence type="inferred from homology"/>
<keyword evidence="14" id="KW-1185">Reference proteome</keyword>
<comment type="subcellular location">
    <subcellularLocation>
        <location evidence="1">Cell membrane</location>
        <topology evidence="1">Multi-pass membrane protein</topology>
    </subcellularLocation>
</comment>
<dbReference type="GO" id="GO:0009055">
    <property type="term" value="F:electron transfer activity"/>
    <property type="evidence" value="ECO:0007669"/>
    <property type="project" value="UniProtKB-UniRule"/>
</dbReference>
<evidence type="ECO:0000259" key="12">
    <source>
        <dbReference type="PROSITE" id="PS51379"/>
    </source>
</evidence>
<dbReference type="PRINTS" id="PR00352">
    <property type="entry name" value="3FE4SFRDOXIN"/>
</dbReference>
<sequence>MNKINLKKLKKNKTAIFVLLVYLVLFIFYPEKANAAVKNTFYYLKELFEIIPLIFVLTMVVDAWVPKKIIYDRLGEKSGFIGGIFSVILGSISAGPIYAAFPLVKLLLKKGASISNAVIILSAWAVIKVPMLVNEAKFLSLKFMALRWIFTVIAILIMGYLMNKIVTKEEVFLTSEYKEFGDNIALINKDACVGCKVCVKNMPEVFSMKNGKAEVIGITNDFDKLEKTANKCPVKAIEINEDYMNK</sequence>
<comment type="similarity">
    <text evidence="2">Belongs to the UPF0718 family.</text>
</comment>
<evidence type="ECO:0000256" key="11">
    <source>
        <dbReference type="SAM" id="Phobius"/>
    </source>
</evidence>
<dbReference type="KEGG" id="hprf:HLPR_19210"/>
<evidence type="ECO:0000313" key="14">
    <source>
        <dbReference type="Proteomes" id="UP001321786"/>
    </source>
</evidence>
<evidence type="ECO:0000256" key="6">
    <source>
        <dbReference type="ARBA" id="ARBA00022989"/>
    </source>
</evidence>
<comment type="function">
    <text evidence="10">Ferredoxins are iron-sulfur proteins that transfer electrons in a wide variety of metabolic reactions.</text>
</comment>
<feature type="domain" description="4Fe-4S ferredoxin-type" evidence="12">
    <location>
        <begin position="183"/>
        <end position="211"/>
    </location>
</feature>
<feature type="transmembrane region" description="Helical" evidence="11">
    <location>
        <begin position="50"/>
        <end position="66"/>
    </location>
</feature>
<dbReference type="RefSeq" id="WP_338535217.1">
    <property type="nucleotide sequence ID" value="NZ_AP028654.1"/>
</dbReference>
<feature type="transmembrane region" description="Helical" evidence="11">
    <location>
        <begin position="12"/>
        <end position="30"/>
    </location>
</feature>
<evidence type="ECO:0000256" key="3">
    <source>
        <dbReference type="ARBA" id="ARBA00022475"/>
    </source>
</evidence>
<organism evidence="13 14">
    <name type="scientific">Helicovermis profundi</name>
    <dbReference type="NCBI Taxonomy" id="3065157"/>
    <lineage>
        <taxon>Bacteria</taxon>
        <taxon>Bacillati</taxon>
        <taxon>Bacillota</taxon>
        <taxon>Clostridia</taxon>
        <taxon>Helicovermis</taxon>
    </lineage>
</organism>
<evidence type="ECO:0000256" key="7">
    <source>
        <dbReference type="ARBA" id="ARBA00023004"/>
    </source>
</evidence>
<dbReference type="InterPro" id="IPR001080">
    <property type="entry name" value="3Fe4S_ferredoxin"/>
</dbReference>
<dbReference type="Gene3D" id="3.30.70.20">
    <property type="match status" value="1"/>
</dbReference>
<evidence type="ECO:0000256" key="9">
    <source>
        <dbReference type="ARBA" id="ARBA00023136"/>
    </source>
</evidence>
<keyword evidence="3" id="KW-1003">Cell membrane</keyword>
<dbReference type="Pfam" id="PF03773">
    <property type="entry name" value="ArsP_1"/>
    <property type="match status" value="1"/>
</dbReference>
<dbReference type="InterPro" id="IPR005524">
    <property type="entry name" value="DUF318"/>
</dbReference>
<feature type="transmembrane region" description="Helical" evidence="11">
    <location>
        <begin position="145"/>
        <end position="162"/>
    </location>
</feature>
<dbReference type="SUPFAM" id="SSF54862">
    <property type="entry name" value="4Fe-4S ferredoxins"/>
    <property type="match status" value="1"/>
</dbReference>
<keyword evidence="7 10" id="KW-0408">Iron</keyword>
<keyword evidence="8 10" id="KW-0411">Iron-sulfur</keyword>
<evidence type="ECO:0000256" key="4">
    <source>
        <dbReference type="ARBA" id="ARBA00022692"/>
    </source>
</evidence>
<evidence type="ECO:0000256" key="1">
    <source>
        <dbReference type="ARBA" id="ARBA00004651"/>
    </source>
</evidence>
<accession>A0AAU9ET17</accession>
<protein>
    <recommendedName>
        <fullName evidence="10">Ferredoxin</fullName>
    </recommendedName>
</protein>
<dbReference type="EMBL" id="AP028654">
    <property type="protein sequence ID" value="BEP29590.1"/>
    <property type="molecule type" value="Genomic_DNA"/>
</dbReference>
<dbReference type="GO" id="GO:0051536">
    <property type="term" value="F:iron-sulfur cluster binding"/>
    <property type="evidence" value="ECO:0007669"/>
    <property type="project" value="UniProtKB-KW"/>
</dbReference>
<evidence type="ECO:0000256" key="10">
    <source>
        <dbReference type="RuleBase" id="RU368020"/>
    </source>
</evidence>
<feature type="transmembrane region" description="Helical" evidence="11">
    <location>
        <begin position="78"/>
        <end position="101"/>
    </location>
</feature>
<keyword evidence="10" id="KW-0249">Electron transport</keyword>
<name>A0AAU9ET17_9FIRM</name>
<dbReference type="GO" id="GO:0005506">
    <property type="term" value="F:iron ion binding"/>
    <property type="evidence" value="ECO:0007669"/>
    <property type="project" value="UniProtKB-UniRule"/>
</dbReference>
<keyword evidence="9 11" id="KW-0472">Membrane</keyword>
<reference evidence="13 14" key="1">
    <citation type="submission" date="2023-08" db="EMBL/GenBank/DDBJ databases">
        <title>Helicovermis profunda gen. nov., sp. nov., a novel mesophilic, fermentative bacterium within the Bacillota from a deep-sea hydrothermal vent chimney.</title>
        <authorList>
            <person name="Miyazaki U."/>
            <person name="Mizutani D."/>
            <person name="Hashimoto Y."/>
            <person name="Tame A."/>
            <person name="Sawayama S."/>
            <person name="Miyazaki J."/>
            <person name="Takai K."/>
            <person name="Nakagawa S."/>
        </authorList>
    </citation>
    <scope>NUCLEOTIDE SEQUENCE [LARGE SCALE GENOMIC DNA]</scope>
    <source>
        <strain evidence="13 14">S502</strain>
    </source>
</reference>
<evidence type="ECO:0000256" key="5">
    <source>
        <dbReference type="ARBA" id="ARBA00022723"/>
    </source>
</evidence>
<evidence type="ECO:0000256" key="2">
    <source>
        <dbReference type="ARBA" id="ARBA00006386"/>
    </source>
</evidence>
<dbReference type="Pfam" id="PF13370">
    <property type="entry name" value="Fer4_13"/>
    <property type="match status" value="1"/>
</dbReference>
<evidence type="ECO:0000313" key="13">
    <source>
        <dbReference type="EMBL" id="BEP29590.1"/>
    </source>
</evidence>
<feature type="transmembrane region" description="Helical" evidence="11">
    <location>
        <begin position="113"/>
        <end position="133"/>
    </location>
</feature>
<evidence type="ECO:0000256" key="8">
    <source>
        <dbReference type="ARBA" id="ARBA00023014"/>
    </source>
</evidence>
<dbReference type="GO" id="GO:0005886">
    <property type="term" value="C:plasma membrane"/>
    <property type="evidence" value="ECO:0007669"/>
    <property type="project" value="UniProtKB-SubCell"/>
</dbReference>
<dbReference type="AlphaFoldDB" id="A0AAU9ET17"/>
<gene>
    <name evidence="13" type="ORF">HLPR_19210</name>
</gene>
<dbReference type="InterPro" id="IPR017896">
    <property type="entry name" value="4Fe4S_Fe-S-bd"/>
</dbReference>
<keyword evidence="6 11" id="KW-1133">Transmembrane helix</keyword>
<keyword evidence="10" id="KW-0813">Transport</keyword>